<dbReference type="InterPro" id="IPR015424">
    <property type="entry name" value="PyrdxlP-dep_Trfase"/>
</dbReference>
<dbReference type="InterPro" id="IPR012773">
    <property type="entry name" value="Ectoine_EctB"/>
</dbReference>
<dbReference type="EC" id="2.6.1.76" evidence="7"/>
<comment type="cofactor">
    <cofactor evidence="1 7">
        <name>pyridoxal 5'-phosphate</name>
        <dbReference type="ChEBI" id="CHEBI:597326"/>
    </cofactor>
</comment>
<gene>
    <name evidence="9" type="primary">ectB</name>
    <name evidence="9" type="ORF">E3U44_10640</name>
</gene>
<evidence type="ECO:0000313" key="10">
    <source>
        <dbReference type="Proteomes" id="UP000294325"/>
    </source>
</evidence>
<dbReference type="InterPro" id="IPR049704">
    <property type="entry name" value="Aminotrans_3_PPA_site"/>
</dbReference>
<dbReference type="UniPathway" id="UPA00067">
    <property type="reaction ID" value="UER00121"/>
</dbReference>
<evidence type="ECO:0000256" key="2">
    <source>
        <dbReference type="ARBA" id="ARBA00008954"/>
    </source>
</evidence>
<dbReference type="GO" id="GO:0019491">
    <property type="term" value="P:ectoine biosynthetic process"/>
    <property type="evidence" value="ECO:0007669"/>
    <property type="project" value="UniProtKB-UniPathway"/>
</dbReference>
<evidence type="ECO:0000256" key="8">
    <source>
        <dbReference type="SAM" id="MobiDB-lite"/>
    </source>
</evidence>
<dbReference type="NCBIfam" id="TIGR02407">
    <property type="entry name" value="ectoine_ectB"/>
    <property type="match status" value="1"/>
</dbReference>
<organism evidence="9 10">
    <name type="scientific">Nitrosococcus wardiae</name>
    <dbReference type="NCBI Taxonomy" id="1814290"/>
    <lineage>
        <taxon>Bacteria</taxon>
        <taxon>Pseudomonadati</taxon>
        <taxon>Pseudomonadota</taxon>
        <taxon>Gammaproteobacteria</taxon>
        <taxon>Chromatiales</taxon>
        <taxon>Chromatiaceae</taxon>
        <taxon>Nitrosococcus</taxon>
    </lineage>
</organism>
<keyword evidence="5 6" id="KW-0663">Pyridoxal phosphate</keyword>
<name>A0A4P7C209_9GAMM</name>
<evidence type="ECO:0000256" key="6">
    <source>
        <dbReference type="RuleBase" id="RU003560"/>
    </source>
</evidence>
<dbReference type="NCBIfam" id="NF006733">
    <property type="entry name" value="PRK09264.1"/>
    <property type="match status" value="1"/>
</dbReference>
<reference evidence="9 10" key="1">
    <citation type="submission" date="2019-03" db="EMBL/GenBank/DDBJ databases">
        <title>The genome sequence of Nitrosococcus wardiae strain D1FHST reveals the archetypal metabolic capacity of ammonia-oxidizing Gammaproteobacteria.</title>
        <authorList>
            <person name="Wang L."/>
            <person name="Lim C.K."/>
            <person name="Hanson T.E."/>
            <person name="Dang H."/>
            <person name="Klotz M.G."/>
        </authorList>
    </citation>
    <scope>NUCLEOTIDE SEQUENCE [LARGE SCALE GENOMIC DNA]</scope>
    <source>
        <strain evidence="9 10">D1FHS</strain>
    </source>
</reference>
<dbReference type="Gene3D" id="3.90.1150.10">
    <property type="entry name" value="Aspartate Aminotransferase, domain 1"/>
    <property type="match status" value="1"/>
</dbReference>
<dbReference type="Gene3D" id="3.40.640.10">
    <property type="entry name" value="Type I PLP-dependent aspartate aminotransferase-like (Major domain)"/>
    <property type="match status" value="1"/>
</dbReference>
<dbReference type="InterPro" id="IPR004637">
    <property type="entry name" value="Dat"/>
</dbReference>
<dbReference type="GO" id="GO:0047307">
    <property type="term" value="F:diaminobutyrate-pyruvate transaminase activity"/>
    <property type="evidence" value="ECO:0007669"/>
    <property type="project" value="InterPro"/>
</dbReference>
<proteinExistence type="inferred from homology"/>
<evidence type="ECO:0000256" key="5">
    <source>
        <dbReference type="ARBA" id="ARBA00022898"/>
    </source>
</evidence>
<dbReference type="PIRSF" id="PIRSF000521">
    <property type="entry name" value="Transaminase_4ab_Lys_Orn"/>
    <property type="match status" value="1"/>
</dbReference>
<dbReference type="NCBIfam" id="TIGR00709">
    <property type="entry name" value="dat"/>
    <property type="match status" value="1"/>
</dbReference>
<comment type="pathway">
    <text evidence="7">Amine and polyamine biosynthesis; ectoine biosynthesis; L-ectoine from L-aspartate 4-semialdehyde: step 1/3.</text>
</comment>
<dbReference type="PROSITE" id="PS00600">
    <property type="entry name" value="AA_TRANSFER_CLASS_3"/>
    <property type="match status" value="1"/>
</dbReference>
<dbReference type="Proteomes" id="UP000294325">
    <property type="component" value="Chromosome"/>
</dbReference>
<dbReference type="FunFam" id="3.40.640.10:FF:000004">
    <property type="entry name" value="Acetylornithine aminotransferase"/>
    <property type="match status" value="1"/>
</dbReference>
<dbReference type="GO" id="GO:0045303">
    <property type="term" value="F:diaminobutyrate-2-oxoglutarate transaminase activity"/>
    <property type="evidence" value="ECO:0007669"/>
    <property type="project" value="UniProtKB-EC"/>
</dbReference>
<dbReference type="EMBL" id="CP038033">
    <property type="protein sequence ID" value="QBQ54922.1"/>
    <property type="molecule type" value="Genomic_DNA"/>
</dbReference>
<comment type="catalytic activity">
    <reaction evidence="7">
        <text>L-2,4-diaminobutanoate + 2-oxoglutarate = L-aspartate 4-semialdehyde + L-glutamate</text>
        <dbReference type="Rhea" id="RHEA:11160"/>
        <dbReference type="ChEBI" id="CHEBI:16810"/>
        <dbReference type="ChEBI" id="CHEBI:29985"/>
        <dbReference type="ChEBI" id="CHEBI:58761"/>
        <dbReference type="ChEBI" id="CHEBI:537519"/>
        <dbReference type="EC" id="2.6.1.76"/>
    </reaction>
</comment>
<dbReference type="KEGG" id="nwr:E3U44_10640"/>
<keyword evidence="3 7" id="KW-0032">Aminotransferase</keyword>
<dbReference type="RefSeq" id="WP_134358138.1">
    <property type="nucleotide sequence ID" value="NZ_CP038033.1"/>
</dbReference>
<comment type="similarity">
    <text evidence="2 6">Belongs to the class-III pyridoxal-phosphate-dependent aminotransferase family.</text>
</comment>
<keyword evidence="10" id="KW-1185">Reference proteome</keyword>
<dbReference type="InterPro" id="IPR005814">
    <property type="entry name" value="Aminotrans_3"/>
</dbReference>
<evidence type="ECO:0000256" key="3">
    <source>
        <dbReference type="ARBA" id="ARBA00022576"/>
    </source>
</evidence>
<dbReference type="Pfam" id="PF00202">
    <property type="entry name" value="Aminotran_3"/>
    <property type="match status" value="1"/>
</dbReference>
<dbReference type="InterPro" id="IPR015421">
    <property type="entry name" value="PyrdxlP-dep_Trfase_major"/>
</dbReference>
<feature type="region of interest" description="Disordered" evidence="8">
    <location>
        <begin position="420"/>
        <end position="444"/>
    </location>
</feature>
<sequence length="444" mass="49297">MRIFEQLESEVRGYVRSFPVMFDTAKGSLLYDEQGNEYIDFFAGAGTLNYGHNNPIISKALLKYIERDGIMHGLDKATVAKRTFLQKFYDTILSPRNLEYKVQFTGPTGTNAVETALKLARMIKRRSNVIAFTNGYHGLTMGSLAVTGNTFYRDESYGIRNNSAFMPFDGYFGPDVDTIEYFRRFLEDASSGVDLPAAVILETVQAEGGINVASNEWLQQLERLCREFDILLIIDDIQVGNGRTGTFFSFERAGITPDMVTLSKSIGGGLPLALLLMRPELDQWQPGEHTGTFRGNNLAFVAAAESLAYWDNDDLAEAVKYKGEIMETELNSIAEKYPELNAKVRGVGMIWGLELPRNGFSSEVSKKAFENGVVIELAGAEDQVVKFLPSLTIDEKMLRQGLAIIDQSIGDLLAHKREMRTGDTQGSTQGGAQDNETLVRFKSA</sequence>
<dbReference type="InterPro" id="IPR015422">
    <property type="entry name" value="PyrdxlP-dep_Trfase_small"/>
</dbReference>
<evidence type="ECO:0000256" key="7">
    <source>
        <dbReference type="RuleBase" id="RU365034"/>
    </source>
</evidence>
<evidence type="ECO:0000256" key="1">
    <source>
        <dbReference type="ARBA" id="ARBA00001933"/>
    </source>
</evidence>
<dbReference type="SUPFAM" id="SSF53383">
    <property type="entry name" value="PLP-dependent transferases"/>
    <property type="match status" value="1"/>
</dbReference>
<comment type="function">
    <text evidence="7">Catalyzes reversively the conversion of L-aspartate beta-semialdehyde (ASA) to L-2,4-diaminobutyrate (DABA) by transamination with L-glutamate.</text>
</comment>
<dbReference type="AlphaFoldDB" id="A0A4P7C209"/>
<accession>A0A4P7C209</accession>
<evidence type="ECO:0000313" key="9">
    <source>
        <dbReference type="EMBL" id="QBQ54922.1"/>
    </source>
</evidence>
<dbReference type="PANTHER" id="PTHR43552:SF2">
    <property type="entry name" value="DIAMINOBUTYRATE--2-OXOGLUTARATE TRANSAMINASE"/>
    <property type="match status" value="1"/>
</dbReference>
<keyword evidence="4 7" id="KW-0808">Transferase</keyword>
<dbReference type="CDD" id="cd00610">
    <property type="entry name" value="OAT_like"/>
    <property type="match status" value="1"/>
</dbReference>
<evidence type="ECO:0000256" key="4">
    <source>
        <dbReference type="ARBA" id="ARBA00022679"/>
    </source>
</evidence>
<dbReference type="PANTHER" id="PTHR43552">
    <property type="entry name" value="DIAMINOBUTYRATE--2-OXOGLUTARATE AMINOTRANSFERASE"/>
    <property type="match status" value="1"/>
</dbReference>
<feature type="compositionally biased region" description="Polar residues" evidence="8">
    <location>
        <begin position="422"/>
        <end position="436"/>
    </location>
</feature>
<protein>
    <recommendedName>
        <fullName evidence="7">Diaminobutyrate--2-oxoglutarate transaminase</fullName>
        <ecNumber evidence="7">2.6.1.76</ecNumber>
    </recommendedName>
    <alternativeName>
        <fullName evidence="7">DABA aminotransferase</fullName>
    </alternativeName>
</protein>
<dbReference type="GO" id="GO:0030170">
    <property type="term" value="F:pyridoxal phosphate binding"/>
    <property type="evidence" value="ECO:0007669"/>
    <property type="project" value="InterPro"/>
</dbReference>
<dbReference type="OrthoDB" id="9770449at2"/>